<feature type="signal peptide" evidence="4">
    <location>
        <begin position="1"/>
        <end position="25"/>
    </location>
</feature>
<dbReference type="PANTHER" id="PTHR46215">
    <property type="entry name" value="DIRIGENT PROTEIN 24-RELATED"/>
    <property type="match status" value="1"/>
</dbReference>
<keyword evidence="4" id="KW-0732">Signal</keyword>
<evidence type="ECO:0000256" key="2">
    <source>
        <dbReference type="ARBA" id="ARBA00011738"/>
    </source>
</evidence>
<dbReference type="InterPro" id="IPR044859">
    <property type="entry name" value="Allene_oxi_cyc_Dirigent"/>
</dbReference>
<comment type="subunit">
    <text evidence="2 4">Homodimer.</text>
</comment>
<feature type="chain" id="PRO_5044962979" description="Dirigent protein" evidence="4">
    <location>
        <begin position="26"/>
        <end position="240"/>
    </location>
</feature>
<proteinExistence type="inferred from homology"/>
<comment type="similarity">
    <text evidence="1 4">Belongs to the plant dirigent protein family.</text>
</comment>
<dbReference type="EMBL" id="JASCZI010151063">
    <property type="protein sequence ID" value="MED6168459.1"/>
    <property type="molecule type" value="Genomic_DNA"/>
</dbReference>
<evidence type="ECO:0000256" key="3">
    <source>
        <dbReference type="ARBA" id="ARBA00022525"/>
    </source>
</evidence>
<organism evidence="5 6">
    <name type="scientific">Stylosanthes scabra</name>
    <dbReference type="NCBI Taxonomy" id="79078"/>
    <lineage>
        <taxon>Eukaryota</taxon>
        <taxon>Viridiplantae</taxon>
        <taxon>Streptophyta</taxon>
        <taxon>Embryophyta</taxon>
        <taxon>Tracheophyta</taxon>
        <taxon>Spermatophyta</taxon>
        <taxon>Magnoliopsida</taxon>
        <taxon>eudicotyledons</taxon>
        <taxon>Gunneridae</taxon>
        <taxon>Pentapetalae</taxon>
        <taxon>rosids</taxon>
        <taxon>fabids</taxon>
        <taxon>Fabales</taxon>
        <taxon>Fabaceae</taxon>
        <taxon>Papilionoideae</taxon>
        <taxon>50 kb inversion clade</taxon>
        <taxon>dalbergioids sensu lato</taxon>
        <taxon>Dalbergieae</taxon>
        <taxon>Pterocarpus clade</taxon>
        <taxon>Stylosanthes</taxon>
    </lineage>
</organism>
<reference evidence="5 6" key="1">
    <citation type="journal article" date="2023" name="Plants (Basel)">
        <title>Bridging the Gap: Combining Genomics and Transcriptomics Approaches to Understand Stylosanthes scabra, an Orphan Legume from the Brazilian Caatinga.</title>
        <authorList>
            <person name="Ferreira-Neto J.R.C."/>
            <person name="da Silva M.D."/>
            <person name="Binneck E."/>
            <person name="de Melo N.F."/>
            <person name="da Silva R.H."/>
            <person name="de Melo A.L.T.M."/>
            <person name="Pandolfi V."/>
            <person name="Bustamante F.O."/>
            <person name="Brasileiro-Vidal A.C."/>
            <person name="Benko-Iseppon A.M."/>
        </authorList>
    </citation>
    <scope>NUCLEOTIDE SEQUENCE [LARGE SCALE GENOMIC DNA]</scope>
    <source>
        <tissue evidence="5">Leaves</tissue>
    </source>
</reference>
<comment type="function">
    <text evidence="4">Dirigent proteins impart stereoselectivity on the phenoxy radical-coupling reaction, yielding optically active lignans from two molecules of coniferyl alcohol in the biosynthesis of lignans, flavonolignans, and alkaloids and thus plays a central role in plant secondary metabolism.</text>
</comment>
<comment type="subcellular location">
    <subcellularLocation>
        <location evidence="4">Secreted</location>
        <location evidence="4">Extracellular space</location>
        <location evidence="4">Apoplast</location>
    </subcellularLocation>
</comment>
<keyword evidence="4" id="KW-0052">Apoplast</keyword>
<protein>
    <recommendedName>
        <fullName evidence="4">Dirigent protein</fullName>
    </recommendedName>
</protein>
<gene>
    <name evidence="5" type="ORF">PIB30_011624</name>
</gene>
<dbReference type="Pfam" id="PF03018">
    <property type="entry name" value="Dirigent"/>
    <property type="match status" value="1"/>
</dbReference>
<sequence length="240" mass="25871">MAKLLSLVVLAMLLLFMTTINQSSSARTLGNPPQNHNHGHHRITFLMRDILNNVTVSRPSQKPPTTKVTGQLPFQKPLGFFPPNNGDGAIPIPSSPTQTLGLSNFGFSFPTRATLQELEFGSVTSIDEELLQAEGVRGAELERLGQAQGVYVASSGDRTNHMMAMTARFLKGDEYQDGLTIFGVHRTDVFESHVAVIGGTGKYNGANGYAAVKVVDRVGSSAEGGKVTSSKFLKFDVYLS</sequence>
<evidence type="ECO:0000313" key="5">
    <source>
        <dbReference type="EMBL" id="MED6168459.1"/>
    </source>
</evidence>
<dbReference type="Gene3D" id="2.40.480.10">
    <property type="entry name" value="Allene oxide cyclase-like"/>
    <property type="match status" value="1"/>
</dbReference>
<evidence type="ECO:0000313" key="6">
    <source>
        <dbReference type="Proteomes" id="UP001341840"/>
    </source>
</evidence>
<name>A0ABU6V5E8_9FABA</name>
<keyword evidence="6" id="KW-1185">Reference proteome</keyword>
<accession>A0ABU6V5E8</accession>
<evidence type="ECO:0000256" key="4">
    <source>
        <dbReference type="RuleBase" id="RU363099"/>
    </source>
</evidence>
<dbReference type="Proteomes" id="UP001341840">
    <property type="component" value="Unassembled WGS sequence"/>
</dbReference>
<dbReference type="PANTHER" id="PTHR46215:SF17">
    <property type="entry name" value="DIRIGENT PROTEIN"/>
    <property type="match status" value="1"/>
</dbReference>
<keyword evidence="3 4" id="KW-0964">Secreted</keyword>
<evidence type="ECO:0000256" key="1">
    <source>
        <dbReference type="ARBA" id="ARBA00010746"/>
    </source>
</evidence>
<comment type="caution">
    <text evidence="5">The sequence shown here is derived from an EMBL/GenBank/DDBJ whole genome shotgun (WGS) entry which is preliminary data.</text>
</comment>
<dbReference type="InterPro" id="IPR004265">
    <property type="entry name" value="Dirigent"/>
</dbReference>